<reference evidence="1 2" key="1">
    <citation type="submission" date="2018-03" db="EMBL/GenBank/DDBJ databases">
        <title>Bacillus urumqiensis sp. nov., a moderately haloalkaliphilic bacterium isolated from a salt lake.</title>
        <authorList>
            <person name="Zhao B."/>
            <person name="Liao Z."/>
        </authorList>
    </citation>
    <scope>NUCLEOTIDE SEQUENCE [LARGE SCALE GENOMIC DNA]</scope>
    <source>
        <strain evidence="1 2">BZ-SZ-XJ18</strain>
    </source>
</reference>
<sequence>MKLIAIDLDGTLLNDEKVIPEENLEAIKEAQDAGVEVVIATGRAVFDVQRLIEPTNFRPWIINMNGASIHQPDGTLFYDQPIHQDKARPVLEWLHENGYYYEVTTAERLIAPHDGLDRLEAERHAVDPASAEGVFFEKIFSGQFSQSSRIPEKDPLQAASEETIYNILALSFLPEKLQTGWERYEEHPDFNLVASASINFELQHADASKGAAVQRLAGHLGISTTETAAIGDSLNDLSMIHLAGRGIAMSNAAPQVKEAADEVTLSNHDFGVAAAIRGMLQNIQAT</sequence>
<dbReference type="InterPro" id="IPR000150">
    <property type="entry name" value="Cof"/>
</dbReference>
<keyword evidence="1" id="KW-0378">Hydrolase</keyword>
<dbReference type="InterPro" id="IPR006379">
    <property type="entry name" value="HAD-SF_hydro_IIB"/>
</dbReference>
<dbReference type="GO" id="GO:0000287">
    <property type="term" value="F:magnesium ion binding"/>
    <property type="evidence" value="ECO:0007669"/>
    <property type="project" value="TreeGrafter"/>
</dbReference>
<comment type="caution">
    <text evidence="1">The sequence shown here is derived from an EMBL/GenBank/DDBJ whole genome shotgun (WGS) entry which is preliminary data.</text>
</comment>
<dbReference type="NCBIfam" id="TIGR01484">
    <property type="entry name" value="HAD-SF-IIB"/>
    <property type="match status" value="1"/>
</dbReference>
<dbReference type="PANTHER" id="PTHR10000:SF55">
    <property type="entry name" value="5-AMINO-6-(5-PHOSPHO-D-RIBITYLAMINO)URACIL PHOSPHATASE YCSE"/>
    <property type="match status" value="1"/>
</dbReference>
<dbReference type="PROSITE" id="PS01229">
    <property type="entry name" value="COF_2"/>
    <property type="match status" value="1"/>
</dbReference>
<name>A0A2P6MLG3_ALKUR</name>
<dbReference type="OrthoDB" id="9806027at2"/>
<accession>A0A2P6MLG3</accession>
<organism evidence="1 2">
    <name type="scientific">Alkalicoccus urumqiensis</name>
    <name type="common">Bacillus urumqiensis</name>
    <dbReference type="NCBI Taxonomy" id="1548213"/>
    <lineage>
        <taxon>Bacteria</taxon>
        <taxon>Bacillati</taxon>
        <taxon>Bacillota</taxon>
        <taxon>Bacilli</taxon>
        <taxon>Bacillales</taxon>
        <taxon>Bacillaceae</taxon>
        <taxon>Alkalicoccus</taxon>
    </lineage>
</organism>
<evidence type="ECO:0000313" key="1">
    <source>
        <dbReference type="EMBL" id="PRO67113.1"/>
    </source>
</evidence>
<protein>
    <submittedName>
        <fullName evidence="1">Cof-type HAD-IIB family hydrolase</fullName>
    </submittedName>
</protein>
<dbReference type="EMBL" id="PVNS01000001">
    <property type="protein sequence ID" value="PRO67113.1"/>
    <property type="molecule type" value="Genomic_DNA"/>
</dbReference>
<dbReference type="GO" id="GO:0016791">
    <property type="term" value="F:phosphatase activity"/>
    <property type="evidence" value="ECO:0007669"/>
    <property type="project" value="TreeGrafter"/>
</dbReference>
<dbReference type="InterPro" id="IPR023214">
    <property type="entry name" value="HAD_sf"/>
</dbReference>
<dbReference type="GO" id="GO:0005829">
    <property type="term" value="C:cytosol"/>
    <property type="evidence" value="ECO:0007669"/>
    <property type="project" value="TreeGrafter"/>
</dbReference>
<dbReference type="PANTHER" id="PTHR10000">
    <property type="entry name" value="PHOSPHOSERINE PHOSPHATASE"/>
    <property type="match status" value="1"/>
</dbReference>
<proteinExistence type="predicted"/>
<dbReference type="SFLD" id="SFLDG01144">
    <property type="entry name" value="C2.B.4:_PGP_Like"/>
    <property type="match status" value="1"/>
</dbReference>
<dbReference type="SFLD" id="SFLDG01140">
    <property type="entry name" value="C2.B:_Phosphomannomutase_and_P"/>
    <property type="match status" value="1"/>
</dbReference>
<dbReference type="RefSeq" id="WP_105957499.1">
    <property type="nucleotide sequence ID" value="NZ_PVNS01000001.1"/>
</dbReference>
<dbReference type="Gene3D" id="3.30.1240.10">
    <property type="match status" value="1"/>
</dbReference>
<dbReference type="AlphaFoldDB" id="A0A2P6MLG3"/>
<dbReference type="InterPro" id="IPR036412">
    <property type="entry name" value="HAD-like_sf"/>
</dbReference>
<keyword evidence="2" id="KW-1185">Reference proteome</keyword>
<dbReference type="SUPFAM" id="SSF56784">
    <property type="entry name" value="HAD-like"/>
    <property type="match status" value="1"/>
</dbReference>
<dbReference type="SFLD" id="SFLDS00003">
    <property type="entry name" value="Haloacid_Dehalogenase"/>
    <property type="match status" value="1"/>
</dbReference>
<dbReference type="Proteomes" id="UP000243650">
    <property type="component" value="Unassembled WGS sequence"/>
</dbReference>
<dbReference type="Gene3D" id="3.40.50.1000">
    <property type="entry name" value="HAD superfamily/HAD-like"/>
    <property type="match status" value="1"/>
</dbReference>
<gene>
    <name evidence="1" type="ORF">C6I21_00665</name>
</gene>
<dbReference type="NCBIfam" id="TIGR00099">
    <property type="entry name" value="Cof-subfamily"/>
    <property type="match status" value="1"/>
</dbReference>
<dbReference type="Pfam" id="PF08282">
    <property type="entry name" value="Hydrolase_3"/>
    <property type="match status" value="1"/>
</dbReference>
<dbReference type="CDD" id="cd07516">
    <property type="entry name" value="HAD_Pase"/>
    <property type="match status" value="1"/>
</dbReference>
<dbReference type="PROSITE" id="PS01228">
    <property type="entry name" value="COF_1"/>
    <property type="match status" value="1"/>
</dbReference>
<evidence type="ECO:0000313" key="2">
    <source>
        <dbReference type="Proteomes" id="UP000243650"/>
    </source>
</evidence>